<evidence type="ECO:0000256" key="1">
    <source>
        <dbReference type="ARBA" id="ARBA00004141"/>
    </source>
</evidence>
<dbReference type="PANTHER" id="PTHR38459">
    <property type="entry name" value="PROPHAGE BACTOPRENOL-LINKED GLUCOSE TRANSLOCASE HOMOLOG"/>
    <property type="match status" value="1"/>
</dbReference>
<dbReference type="InterPro" id="IPR007267">
    <property type="entry name" value="GtrA_DPMS_TM"/>
</dbReference>
<proteinExistence type="inferred from homology"/>
<dbReference type="GO" id="GO:0000271">
    <property type="term" value="P:polysaccharide biosynthetic process"/>
    <property type="evidence" value="ECO:0007669"/>
    <property type="project" value="InterPro"/>
</dbReference>
<evidence type="ECO:0000256" key="4">
    <source>
        <dbReference type="ARBA" id="ARBA00022989"/>
    </source>
</evidence>
<dbReference type="OrthoDB" id="9812049at2"/>
<dbReference type="InterPro" id="IPR051401">
    <property type="entry name" value="GtrA_CellWall_Glycosyl"/>
</dbReference>
<organism evidence="8 9">
    <name type="scientific">Mesorhizobium qingshengii</name>
    <dbReference type="NCBI Taxonomy" id="1165689"/>
    <lineage>
        <taxon>Bacteria</taxon>
        <taxon>Pseudomonadati</taxon>
        <taxon>Pseudomonadota</taxon>
        <taxon>Alphaproteobacteria</taxon>
        <taxon>Hyphomicrobiales</taxon>
        <taxon>Phyllobacteriaceae</taxon>
        <taxon>Mesorhizobium</taxon>
    </lineage>
</organism>
<protein>
    <submittedName>
        <fullName evidence="8">Putative flippase GtrA (Transmembrane translocase of bactoprenol-linked glucose)</fullName>
    </submittedName>
</protein>
<sequence>MSDADRPRRSTGSKIVRFAVVGLANTAIDLAGFFVLLKLHVPPLPANIAAWFIAVTFSFVANGFWSFERDPAIRPRVAFLRFVSLGALISLGVSSLSIALLAGIVGVWPAKIGGVIVAAVLNFLAARWSIEGRLLK</sequence>
<feature type="transmembrane region" description="Helical" evidence="6">
    <location>
        <begin position="48"/>
        <end position="67"/>
    </location>
</feature>
<dbReference type="Proteomes" id="UP000198588">
    <property type="component" value="Unassembled WGS sequence"/>
</dbReference>
<keyword evidence="4 6" id="KW-1133">Transmembrane helix</keyword>
<comment type="similarity">
    <text evidence="2">Belongs to the GtrA family.</text>
</comment>
<dbReference type="GO" id="GO:0005886">
    <property type="term" value="C:plasma membrane"/>
    <property type="evidence" value="ECO:0007669"/>
    <property type="project" value="TreeGrafter"/>
</dbReference>
<reference evidence="8 9" key="1">
    <citation type="submission" date="2016-10" db="EMBL/GenBank/DDBJ databases">
        <authorList>
            <person name="de Groot N.N."/>
        </authorList>
    </citation>
    <scope>NUCLEOTIDE SEQUENCE [LARGE SCALE GENOMIC DNA]</scope>
    <source>
        <strain evidence="8 9">CGMCC 1.12097</strain>
    </source>
</reference>
<evidence type="ECO:0000313" key="9">
    <source>
        <dbReference type="Proteomes" id="UP000198588"/>
    </source>
</evidence>
<gene>
    <name evidence="8" type="ORF">SAMN02927914_02446</name>
</gene>
<evidence type="ECO:0000256" key="6">
    <source>
        <dbReference type="SAM" id="Phobius"/>
    </source>
</evidence>
<keyword evidence="5 6" id="KW-0472">Membrane</keyword>
<dbReference type="RefSeq" id="WP_091577916.1">
    <property type="nucleotide sequence ID" value="NZ_FMXM01000006.1"/>
</dbReference>
<evidence type="ECO:0000256" key="5">
    <source>
        <dbReference type="ARBA" id="ARBA00023136"/>
    </source>
</evidence>
<keyword evidence="3 6" id="KW-0812">Transmembrane</keyword>
<dbReference type="STRING" id="1165689.SAMN02927914_02446"/>
<evidence type="ECO:0000256" key="3">
    <source>
        <dbReference type="ARBA" id="ARBA00022692"/>
    </source>
</evidence>
<dbReference type="AlphaFoldDB" id="A0A1G5XNG9"/>
<dbReference type="EMBL" id="FMXM01000006">
    <property type="protein sequence ID" value="SDA71464.1"/>
    <property type="molecule type" value="Genomic_DNA"/>
</dbReference>
<evidence type="ECO:0000256" key="2">
    <source>
        <dbReference type="ARBA" id="ARBA00009399"/>
    </source>
</evidence>
<feature type="transmembrane region" description="Helical" evidence="6">
    <location>
        <begin position="15"/>
        <end position="36"/>
    </location>
</feature>
<feature type="transmembrane region" description="Helical" evidence="6">
    <location>
        <begin position="79"/>
        <end position="106"/>
    </location>
</feature>
<dbReference type="PANTHER" id="PTHR38459:SF1">
    <property type="entry name" value="PROPHAGE BACTOPRENOL-LINKED GLUCOSE TRANSLOCASE HOMOLOG"/>
    <property type="match status" value="1"/>
</dbReference>
<feature type="domain" description="GtrA/DPMS transmembrane" evidence="7">
    <location>
        <begin position="17"/>
        <end position="128"/>
    </location>
</feature>
<evidence type="ECO:0000313" key="8">
    <source>
        <dbReference type="EMBL" id="SDA71464.1"/>
    </source>
</evidence>
<accession>A0A1G5XNG9</accession>
<comment type="subcellular location">
    <subcellularLocation>
        <location evidence="1">Membrane</location>
        <topology evidence="1">Multi-pass membrane protein</topology>
    </subcellularLocation>
</comment>
<feature type="transmembrane region" description="Helical" evidence="6">
    <location>
        <begin position="112"/>
        <end position="130"/>
    </location>
</feature>
<dbReference type="Pfam" id="PF04138">
    <property type="entry name" value="GtrA_DPMS_TM"/>
    <property type="match status" value="1"/>
</dbReference>
<evidence type="ECO:0000259" key="7">
    <source>
        <dbReference type="Pfam" id="PF04138"/>
    </source>
</evidence>
<name>A0A1G5XNG9_9HYPH</name>